<evidence type="ECO:0000313" key="3">
    <source>
        <dbReference type="Proteomes" id="UP000077266"/>
    </source>
</evidence>
<dbReference type="OrthoDB" id="3230575at2759"/>
<dbReference type="InParanoid" id="A0A165B6I6"/>
<keyword evidence="3" id="KW-1185">Reference proteome</keyword>
<evidence type="ECO:0000256" key="1">
    <source>
        <dbReference type="SAM" id="MobiDB-lite"/>
    </source>
</evidence>
<evidence type="ECO:0000313" key="2">
    <source>
        <dbReference type="EMBL" id="KZV79935.1"/>
    </source>
</evidence>
<name>A0A165B6I6_EXIGL</name>
<dbReference type="EMBL" id="KV426543">
    <property type="protein sequence ID" value="KZV79935.1"/>
    <property type="molecule type" value="Genomic_DNA"/>
</dbReference>
<accession>A0A165B6I6</accession>
<feature type="region of interest" description="Disordered" evidence="1">
    <location>
        <begin position="188"/>
        <end position="216"/>
    </location>
</feature>
<organism evidence="2 3">
    <name type="scientific">Exidia glandulosa HHB12029</name>
    <dbReference type="NCBI Taxonomy" id="1314781"/>
    <lineage>
        <taxon>Eukaryota</taxon>
        <taxon>Fungi</taxon>
        <taxon>Dikarya</taxon>
        <taxon>Basidiomycota</taxon>
        <taxon>Agaricomycotina</taxon>
        <taxon>Agaricomycetes</taxon>
        <taxon>Auriculariales</taxon>
        <taxon>Exidiaceae</taxon>
        <taxon>Exidia</taxon>
    </lineage>
</organism>
<protein>
    <submittedName>
        <fullName evidence="2">Uncharacterized protein</fullName>
    </submittedName>
</protein>
<dbReference type="Proteomes" id="UP000077266">
    <property type="component" value="Unassembled WGS sequence"/>
</dbReference>
<feature type="compositionally biased region" description="Basic residues" evidence="1">
    <location>
        <begin position="204"/>
        <end position="216"/>
    </location>
</feature>
<proteinExistence type="predicted"/>
<gene>
    <name evidence="2" type="ORF">EXIGLDRAFT_781654</name>
</gene>
<reference evidence="2 3" key="1">
    <citation type="journal article" date="2016" name="Mol. Biol. Evol.">
        <title>Comparative Genomics of Early-Diverging Mushroom-Forming Fungi Provides Insights into the Origins of Lignocellulose Decay Capabilities.</title>
        <authorList>
            <person name="Nagy L.G."/>
            <person name="Riley R."/>
            <person name="Tritt A."/>
            <person name="Adam C."/>
            <person name="Daum C."/>
            <person name="Floudas D."/>
            <person name="Sun H."/>
            <person name="Yadav J.S."/>
            <person name="Pangilinan J."/>
            <person name="Larsson K.H."/>
            <person name="Matsuura K."/>
            <person name="Barry K."/>
            <person name="Labutti K."/>
            <person name="Kuo R."/>
            <person name="Ohm R.A."/>
            <person name="Bhattacharya S.S."/>
            <person name="Shirouzu T."/>
            <person name="Yoshinaga Y."/>
            <person name="Martin F.M."/>
            <person name="Grigoriev I.V."/>
            <person name="Hibbett D.S."/>
        </authorList>
    </citation>
    <scope>NUCLEOTIDE SEQUENCE [LARGE SCALE GENOMIC DNA]</scope>
    <source>
        <strain evidence="2 3">HHB12029</strain>
    </source>
</reference>
<sequence length="216" mass="23791">MDDATFFVRDWTEELNTFSHTKMGLTLQPTAASAEELRCLFVPLVRDNQAVRDFVGLHNDAIPSEVCESLDEAVEWIAADIYCVMVRASAPDILRTDWNVYVPSPTNDLDLNAEWRQLISSIDIKTDFFGVGRHLDISWLCSTCMSVSHLTGMCPFHRLPGWKGPAASPLPSIITPPTTTAAAHISVAGLGSSSRRDTTPRPHAQPKAKGKATSRR</sequence>
<dbReference type="AlphaFoldDB" id="A0A165B6I6"/>